<dbReference type="InterPro" id="IPR023395">
    <property type="entry name" value="MCP_dom_sf"/>
</dbReference>
<protein>
    <submittedName>
        <fullName evidence="12">Mitochondrial carrier</fullName>
    </submittedName>
</protein>
<dbReference type="AlphaFoldDB" id="A0A371DT63"/>
<reference evidence="12 13" key="1">
    <citation type="journal article" date="2018" name="Biotechnol. Biofuels">
        <title>Integrative visual omics of the white-rot fungus Polyporus brumalis exposes the biotechnological potential of its oxidative enzymes for delignifying raw plant biomass.</title>
        <authorList>
            <person name="Miyauchi S."/>
            <person name="Rancon A."/>
            <person name="Drula E."/>
            <person name="Hage H."/>
            <person name="Chaduli D."/>
            <person name="Favel A."/>
            <person name="Grisel S."/>
            <person name="Henrissat B."/>
            <person name="Herpoel-Gimbert I."/>
            <person name="Ruiz-Duenas F.J."/>
            <person name="Chevret D."/>
            <person name="Hainaut M."/>
            <person name="Lin J."/>
            <person name="Wang M."/>
            <person name="Pangilinan J."/>
            <person name="Lipzen A."/>
            <person name="Lesage-Meessen L."/>
            <person name="Navarro D."/>
            <person name="Riley R."/>
            <person name="Grigoriev I.V."/>
            <person name="Zhou S."/>
            <person name="Raouche S."/>
            <person name="Rosso M.N."/>
        </authorList>
    </citation>
    <scope>NUCLEOTIDE SEQUENCE [LARGE SCALE GENOMIC DNA]</scope>
    <source>
        <strain evidence="12 13">BRFM 1820</strain>
    </source>
</reference>
<feature type="repeat" description="Solcar" evidence="9">
    <location>
        <begin position="211"/>
        <end position="297"/>
    </location>
</feature>
<name>A0A371DT63_9APHY</name>
<evidence type="ECO:0000256" key="5">
    <source>
        <dbReference type="ARBA" id="ARBA00022737"/>
    </source>
</evidence>
<dbReference type="OrthoDB" id="193856at2759"/>
<dbReference type="GO" id="GO:1990575">
    <property type="term" value="P:mitochondrial L-ornithine transmembrane transport"/>
    <property type="evidence" value="ECO:0007669"/>
    <property type="project" value="TreeGrafter"/>
</dbReference>
<evidence type="ECO:0000256" key="8">
    <source>
        <dbReference type="ARBA" id="ARBA00023136"/>
    </source>
</evidence>
<dbReference type="InterPro" id="IPR050567">
    <property type="entry name" value="Mitochondrial_Carrier"/>
</dbReference>
<feature type="repeat" description="Solcar" evidence="9">
    <location>
        <begin position="7"/>
        <end position="92"/>
    </location>
</feature>
<dbReference type="EMBL" id="KZ857381">
    <property type="protein sequence ID" value="RDX55743.1"/>
    <property type="molecule type" value="Genomic_DNA"/>
</dbReference>
<dbReference type="PANTHER" id="PTHR45624">
    <property type="entry name" value="MITOCHONDRIAL BASIC AMINO ACIDS TRANSPORTER-RELATED"/>
    <property type="match status" value="1"/>
</dbReference>
<gene>
    <name evidence="12" type="ORF">OH76DRAFT_1517328</name>
</gene>
<comment type="subcellular location">
    <subcellularLocation>
        <location evidence="1">Mitochondrion membrane</location>
        <topology evidence="1">Multi-pass membrane protein</topology>
    </subcellularLocation>
</comment>
<evidence type="ECO:0000313" key="13">
    <source>
        <dbReference type="Proteomes" id="UP000256964"/>
    </source>
</evidence>
<evidence type="ECO:0000256" key="11">
    <source>
        <dbReference type="SAM" id="Phobius"/>
    </source>
</evidence>
<dbReference type="GO" id="GO:0000064">
    <property type="term" value="F:L-ornithine transmembrane transporter activity"/>
    <property type="evidence" value="ECO:0007669"/>
    <property type="project" value="TreeGrafter"/>
</dbReference>
<evidence type="ECO:0000256" key="1">
    <source>
        <dbReference type="ARBA" id="ARBA00004225"/>
    </source>
</evidence>
<keyword evidence="13" id="KW-1185">Reference proteome</keyword>
<keyword evidence="5" id="KW-0677">Repeat</keyword>
<organism evidence="12 13">
    <name type="scientific">Lentinus brumalis</name>
    <dbReference type="NCBI Taxonomy" id="2498619"/>
    <lineage>
        <taxon>Eukaryota</taxon>
        <taxon>Fungi</taxon>
        <taxon>Dikarya</taxon>
        <taxon>Basidiomycota</taxon>
        <taxon>Agaricomycotina</taxon>
        <taxon>Agaricomycetes</taxon>
        <taxon>Polyporales</taxon>
        <taxon>Polyporaceae</taxon>
        <taxon>Lentinus</taxon>
    </lineage>
</organism>
<evidence type="ECO:0000256" key="2">
    <source>
        <dbReference type="ARBA" id="ARBA00006375"/>
    </source>
</evidence>
<dbReference type="SUPFAM" id="SSF103506">
    <property type="entry name" value="Mitochondrial carrier"/>
    <property type="match status" value="1"/>
</dbReference>
<evidence type="ECO:0000256" key="3">
    <source>
        <dbReference type="ARBA" id="ARBA00022448"/>
    </source>
</evidence>
<dbReference type="InterPro" id="IPR018108">
    <property type="entry name" value="MCP_transmembrane"/>
</dbReference>
<dbReference type="PROSITE" id="PS50920">
    <property type="entry name" value="SOLCAR"/>
    <property type="match status" value="3"/>
</dbReference>
<evidence type="ECO:0000256" key="9">
    <source>
        <dbReference type="PROSITE-ProRule" id="PRU00282"/>
    </source>
</evidence>
<keyword evidence="7" id="KW-0496">Mitochondrion</keyword>
<keyword evidence="8 9" id="KW-0472">Membrane</keyword>
<evidence type="ECO:0000256" key="10">
    <source>
        <dbReference type="RuleBase" id="RU000488"/>
    </source>
</evidence>
<dbReference type="GO" id="GO:0031966">
    <property type="term" value="C:mitochondrial membrane"/>
    <property type="evidence" value="ECO:0007669"/>
    <property type="project" value="UniProtKB-SubCell"/>
</dbReference>
<feature type="transmembrane region" description="Helical" evidence="11">
    <location>
        <begin position="210"/>
        <end position="232"/>
    </location>
</feature>
<evidence type="ECO:0000313" key="12">
    <source>
        <dbReference type="EMBL" id="RDX55743.1"/>
    </source>
</evidence>
<keyword evidence="4 9" id="KW-0812">Transmembrane</keyword>
<sequence>MAVEDNNVRLVGAFAGVGSGLTKVAVGHGFDTIKTRLQCSPPGTYRGAVDCLLKTVRNESIFALYKGATPPAVGWAAIDSVLLGSLHNYRLFLIKYGLTESTPGSDTKRLTLVGHGIAGLFAGWTSAFLATPVEQLKVKLQLQLQKSTADRQYKGPIDCARQIVHAHGVLGLWTGFTGSLAFRSNFLWMFGSFELLMRAFSRLDGTPYAISTPTANFLSGGLASFVYWIMAIPADNIKNRMMATPHTIARPSFTATARQIFAEGGYRGYYRGLGPTILRAFPVNASALWVYEGLMRLLGAEQVRGRGSDLFARCADEVLRLGISVTATVSRALNLGNLFTTYGRLRKCPHCHWK</sequence>
<feature type="transmembrane region" description="Helical" evidence="11">
    <location>
        <begin position="170"/>
        <end position="190"/>
    </location>
</feature>
<keyword evidence="3 10" id="KW-0813">Transport</keyword>
<proteinExistence type="inferred from homology"/>
<accession>A0A371DT63</accession>
<dbReference type="Pfam" id="PF00153">
    <property type="entry name" value="Mito_carr"/>
    <property type="match status" value="3"/>
</dbReference>
<dbReference type="Gene3D" id="1.50.40.10">
    <property type="entry name" value="Mitochondrial carrier domain"/>
    <property type="match status" value="1"/>
</dbReference>
<evidence type="ECO:0000256" key="7">
    <source>
        <dbReference type="ARBA" id="ARBA00023128"/>
    </source>
</evidence>
<keyword evidence="6 11" id="KW-1133">Transmembrane helix</keyword>
<comment type="similarity">
    <text evidence="2 10">Belongs to the mitochondrial carrier (TC 2.A.29) family.</text>
</comment>
<feature type="repeat" description="Solcar" evidence="9">
    <location>
        <begin position="110"/>
        <end position="199"/>
    </location>
</feature>
<dbReference type="Proteomes" id="UP000256964">
    <property type="component" value="Unassembled WGS sequence"/>
</dbReference>
<evidence type="ECO:0000256" key="4">
    <source>
        <dbReference type="ARBA" id="ARBA00022692"/>
    </source>
</evidence>
<evidence type="ECO:0000256" key="6">
    <source>
        <dbReference type="ARBA" id="ARBA00022989"/>
    </source>
</evidence>
<dbReference type="PANTHER" id="PTHR45624:SF57">
    <property type="entry name" value="MITOCHONDRIAL SUBSTRATE CARRIER FAMILY PROTEIN L"/>
    <property type="match status" value="1"/>
</dbReference>